<dbReference type="EMBL" id="FPJG01000006">
    <property type="protein sequence ID" value="SFW78037.1"/>
    <property type="molecule type" value="Genomic_DNA"/>
</dbReference>
<evidence type="ECO:0000256" key="1">
    <source>
        <dbReference type="SAM" id="SignalP"/>
    </source>
</evidence>
<evidence type="ECO:0000313" key="2">
    <source>
        <dbReference type="EMBL" id="SFW78037.1"/>
    </source>
</evidence>
<protein>
    <recommendedName>
        <fullName evidence="4">SH3 domain-containing protein</fullName>
    </recommendedName>
</protein>
<dbReference type="Proteomes" id="UP000182740">
    <property type="component" value="Unassembled WGS sequence"/>
</dbReference>
<evidence type="ECO:0008006" key="4">
    <source>
        <dbReference type="Google" id="ProtNLM"/>
    </source>
</evidence>
<feature type="chain" id="PRO_5012250346" description="SH3 domain-containing protein" evidence="1">
    <location>
        <begin position="26"/>
        <end position="99"/>
    </location>
</feature>
<keyword evidence="1" id="KW-0732">Signal</keyword>
<dbReference type="OrthoDB" id="3625501at2"/>
<organism evidence="2 3">
    <name type="scientific">Amycolatopsis australiensis</name>
    <dbReference type="NCBI Taxonomy" id="546364"/>
    <lineage>
        <taxon>Bacteria</taxon>
        <taxon>Bacillati</taxon>
        <taxon>Actinomycetota</taxon>
        <taxon>Actinomycetes</taxon>
        <taxon>Pseudonocardiales</taxon>
        <taxon>Pseudonocardiaceae</taxon>
        <taxon>Amycolatopsis</taxon>
    </lineage>
</organism>
<proteinExistence type="predicted"/>
<dbReference type="RefSeq" id="WP_084742959.1">
    <property type="nucleotide sequence ID" value="NZ_FPJG01000006.1"/>
</dbReference>
<accession>A0A1K1S1U7</accession>
<reference evidence="3" key="1">
    <citation type="submission" date="2016-11" db="EMBL/GenBank/DDBJ databases">
        <authorList>
            <person name="Varghese N."/>
            <person name="Submissions S."/>
        </authorList>
    </citation>
    <scope>NUCLEOTIDE SEQUENCE [LARGE SCALE GENOMIC DNA]</scope>
    <source>
        <strain evidence="3">DSM 44671</strain>
    </source>
</reference>
<dbReference type="AlphaFoldDB" id="A0A1K1S1U7"/>
<keyword evidence="3" id="KW-1185">Reference proteome</keyword>
<gene>
    <name evidence="2" type="ORF">SAMN04489730_4428</name>
</gene>
<name>A0A1K1S1U7_9PSEU</name>
<evidence type="ECO:0000313" key="3">
    <source>
        <dbReference type="Proteomes" id="UP000182740"/>
    </source>
</evidence>
<feature type="signal peptide" evidence="1">
    <location>
        <begin position="1"/>
        <end position="25"/>
    </location>
</feature>
<dbReference type="STRING" id="546364.SAMN04489730_4428"/>
<sequence length="99" mass="10219">MRKTIVTVGAAAAAFLMIGTGVASAGWHGDYLGSGIRIRSAPVSGSVNGLGYPGQGECTTVAQLASDGYYWGYHRNDSTHVIGWSRGDYLSVDGGGCSF</sequence>